<keyword evidence="1" id="KW-1133">Transmembrane helix</keyword>
<dbReference type="RefSeq" id="WP_115219085.1">
    <property type="nucleotide sequence ID" value="NZ_UHIA01000004.1"/>
</dbReference>
<feature type="transmembrane region" description="Helical" evidence="1">
    <location>
        <begin position="230"/>
        <end position="250"/>
    </location>
</feature>
<name>A0A380N274_9GAMM</name>
<accession>A0A380N274</accession>
<keyword evidence="1" id="KW-0812">Transmembrane</keyword>
<feature type="transmembrane region" description="Helical" evidence="1">
    <location>
        <begin position="110"/>
        <end position="132"/>
    </location>
</feature>
<evidence type="ECO:0000313" key="2">
    <source>
        <dbReference type="EMBL" id="SUO98233.1"/>
    </source>
</evidence>
<protein>
    <submittedName>
        <fullName evidence="2">Uncharacterized protein</fullName>
    </submittedName>
</protein>
<reference evidence="2 3" key="1">
    <citation type="submission" date="2018-06" db="EMBL/GenBank/DDBJ databases">
        <authorList>
            <consortium name="Pathogen Informatics"/>
            <person name="Doyle S."/>
        </authorList>
    </citation>
    <scope>NUCLEOTIDE SEQUENCE [LARGE SCALE GENOMIC DNA]</scope>
    <source>
        <strain evidence="2 3">NCTC10717</strain>
    </source>
</reference>
<keyword evidence="1" id="KW-0472">Membrane</keyword>
<keyword evidence="3" id="KW-1185">Reference proteome</keyword>
<sequence>MSKIHLLARGEARPPNEAKVWFSDGLRLIQAAPWLWLLVSLSGVAISFAALLAGGIFAAILPLLGLVPMVVAQCFIQAGMLMICAKLAAGTKAEMNDFFAAAARIKNRSFLQLCLFILTLDLILALLQSLLFPQPLVWIENEQMHMAEAAQIYQAAAFMVCAQMVILFLTWAILPILVEFPRQSFKQLLALQFDGMASNLKSLIFFGLLCSAALSAAFFTVLLIAQISSLLGFLLLIVLGLWGWPLLNAWTFSAVRHIFMDW</sequence>
<evidence type="ECO:0000313" key="3">
    <source>
        <dbReference type="Proteomes" id="UP000254575"/>
    </source>
</evidence>
<feature type="transmembrane region" description="Helical" evidence="1">
    <location>
        <begin position="34"/>
        <end position="60"/>
    </location>
</feature>
<gene>
    <name evidence="2" type="ORF">NCTC10717_01974</name>
</gene>
<dbReference type="EMBL" id="UHIA01000004">
    <property type="protein sequence ID" value="SUO98233.1"/>
    <property type="molecule type" value="Genomic_DNA"/>
</dbReference>
<feature type="transmembrane region" description="Helical" evidence="1">
    <location>
        <begin position="66"/>
        <end position="89"/>
    </location>
</feature>
<proteinExistence type="predicted"/>
<organism evidence="2 3">
    <name type="scientific">Suttonella indologenes</name>
    <dbReference type="NCBI Taxonomy" id="13276"/>
    <lineage>
        <taxon>Bacteria</taxon>
        <taxon>Pseudomonadati</taxon>
        <taxon>Pseudomonadota</taxon>
        <taxon>Gammaproteobacteria</taxon>
        <taxon>Cardiobacteriales</taxon>
        <taxon>Cardiobacteriaceae</taxon>
        <taxon>Suttonella</taxon>
    </lineage>
</organism>
<evidence type="ECO:0000256" key="1">
    <source>
        <dbReference type="SAM" id="Phobius"/>
    </source>
</evidence>
<feature type="transmembrane region" description="Helical" evidence="1">
    <location>
        <begin position="203"/>
        <end position="224"/>
    </location>
</feature>
<feature type="transmembrane region" description="Helical" evidence="1">
    <location>
        <begin position="152"/>
        <end position="178"/>
    </location>
</feature>
<dbReference type="AlphaFoldDB" id="A0A380N274"/>
<dbReference type="Proteomes" id="UP000254575">
    <property type="component" value="Unassembled WGS sequence"/>
</dbReference>